<dbReference type="InterPro" id="IPR051681">
    <property type="entry name" value="Ser/Thr_Kinases-Pseudokinases"/>
</dbReference>
<evidence type="ECO:0000259" key="1">
    <source>
        <dbReference type="PROSITE" id="PS50010"/>
    </source>
</evidence>
<dbReference type="PROSITE" id="PS50011">
    <property type="entry name" value="PROTEIN_KINASE_DOM"/>
    <property type="match status" value="1"/>
</dbReference>
<dbReference type="InterPro" id="IPR000219">
    <property type="entry name" value="DH_dom"/>
</dbReference>
<dbReference type="AlphaFoldDB" id="A0A8H2WXQ4"/>
<evidence type="ECO:0000313" key="4">
    <source>
        <dbReference type="Proteomes" id="UP000663840"/>
    </source>
</evidence>
<dbReference type="PANTHER" id="PTHR44329:SF214">
    <property type="entry name" value="PROTEIN KINASE DOMAIN-CONTAINING PROTEIN"/>
    <property type="match status" value="1"/>
</dbReference>
<dbReference type="GO" id="GO:0005524">
    <property type="term" value="F:ATP binding"/>
    <property type="evidence" value="ECO:0007669"/>
    <property type="project" value="InterPro"/>
</dbReference>
<evidence type="ECO:0000259" key="2">
    <source>
        <dbReference type="PROSITE" id="PS50011"/>
    </source>
</evidence>
<accession>A0A8H2WXQ4</accession>
<dbReference type="SMART" id="SM00325">
    <property type="entry name" value="RhoGEF"/>
    <property type="match status" value="1"/>
</dbReference>
<dbReference type="GO" id="GO:0004674">
    <property type="term" value="F:protein serine/threonine kinase activity"/>
    <property type="evidence" value="ECO:0007669"/>
    <property type="project" value="TreeGrafter"/>
</dbReference>
<dbReference type="InterPro" id="IPR008271">
    <property type="entry name" value="Ser/Thr_kinase_AS"/>
</dbReference>
<dbReference type="InterPro" id="IPR035899">
    <property type="entry name" value="DBL_dom_sf"/>
</dbReference>
<sequence>MLESHNINSPAPMSIVIDHDIPTGCCQPSERPDILLISTGENICRHSASDLTDSETLVTTNSIETSSISLASPSLDKTNLVTEEIVSSEQRFVSQLNRLVDIYIPHLCDVFFKSETPSLVRNIQSIHHLHCRLANQLQNNQHDRHAICKVIVSHTSELIALHSEFWAGHSGAKALLTLAQARDPKKWDLWEKERAAECLPEEDGSLTRTFEGLLIAPIWRVFTYHFLVDGLRDASEDDQVNNAICAMRLVATSVDDTGRLREGEAYTKFILDRIKPVEEFNNVNFLCSLGPCARIGALEVVYRKRTTPPSVLHGSNTSSPSTPQSAVTFLYKAPWSIHPKSLRRKQLVLLWKGYLVSCKIEDKQMKYEPKHWFPLRIDSTIEPTSSVFPHGVRITFGRHVFEFGAICAVDRDTWLHDLALARVSIERGKEFAMVPKSRTSWSNLGSKSEPEILSPCQTKGLTRALSESSGWNRWKRSMHWRGQEMHTKFFEQGSLSLPEAGSAFSPSTRRASAVTHRSTAKHLTSMDVFYQLLAHGCVDLSTVMDPNKYSDRSIAGGGFADIWKGSLLDGTEVAIKVWRFDNIAADGPKSLKRAMREVYLWSKVHHPHIQELLGVVLFQGRVGMVSPWRKHGNLRDYVKKHTNVDRYALCLQVAKGVAHLHDRNMVHGDLKAPNILVSEDQNIKLADFDHAILPDCTLAFSETTNLGGGTLRWMAPELVIPDDEAPCQRNKKTDVYSLGMTCLEIITAEIPYIECSQGAIYKVKDRKRHPNRPQELLGSDRSDAMWSLLVQCWDHDPSARPTAREVLEKVRSATASIKMDAYSGFVIDILQLEKLINQSTS</sequence>
<protein>
    <recommendedName>
        <fullName evidence="5">Tyrosine kinase catalytic domain protein</fullName>
    </recommendedName>
</protein>
<dbReference type="SMART" id="SM00220">
    <property type="entry name" value="S_TKc"/>
    <property type="match status" value="1"/>
</dbReference>
<comment type="caution">
    <text evidence="3">The sequence shown here is derived from an EMBL/GenBank/DDBJ whole genome shotgun (WGS) entry which is preliminary data.</text>
</comment>
<dbReference type="PANTHER" id="PTHR44329">
    <property type="entry name" value="SERINE/THREONINE-PROTEIN KINASE TNNI3K-RELATED"/>
    <property type="match status" value="1"/>
</dbReference>
<dbReference type="Gene3D" id="1.10.510.10">
    <property type="entry name" value="Transferase(Phosphotransferase) domain 1"/>
    <property type="match status" value="1"/>
</dbReference>
<dbReference type="Pfam" id="PF07714">
    <property type="entry name" value="PK_Tyr_Ser-Thr"/>
    <property type="match status" value="1"/>
</dbReference>
<gene>
    <name evidence="3" type="ORF">RDB_LOCUS40557</name>
</gene>
<dbReference type="SUPFAM" id="SSF48065">
    <property type="entry name" value="DBL homology domain (DH-domain)"/>
    <property type="match status" value="1"/>
</dbReference>
<dbReference type="SUPFAM" id="SSF56112">
    <property type="entry name" value="Protein kinase-like (PK-like)"/>
    <property type="match status" value="1"/>
</dbReference>
<dbReference type="PROSITE" id="PS50010">
    <property type="entry name" value="DH_2"/>
    <property type="match status" value="1"/>
</dbReference>
<dbReference type="GO" id="GO:0005085">
    <property type="term" value="F:guanyl-nucleotide exchange factor activity"/>
    <property type="evidence" value="ECO:0007669"/>
    <property type="project" value="InterPro"/>
</dbReference>
<dbReference type="Gene3D" id="1.20.900.10">
    <property type="entry name" value="Dbl homology (DH) domain"/>
    <property type="match status" value="1"/>
</dbReference>
<dbReference type="InterPro" id="IPR001245">
    <property type="entry name" value="Ser-Thr/Tyr_kinase_cat_dom"/>
</dbReference>
<feature type="domain" description="Protein kinase" evidence="2">
    <location>
        <begin position="548"/>
        <end position="817"/>
    </location>
</feature>
<name>A0A8H2WXQ4_9AGAM</name>
<proteinExistence type="predicted"/>
<dbReference type="Pfam" id="PF00621">
    <property type="entry name" value="RhoGEF"/>
    <property type="match status" value="1"/>
</dbReference>
<evidence type="ECO:0000313" key="3">
    <source>
        <dbReference type="EMBL" id="CAE6406423.1"/>
    </source>
</evidence>
<dbReference type="EMBL" id="CAJMWR010000878">
    <property type="protein sequence ID" value="CAE6406423.1"/>
    <property type="molecule type" value="Genomic_DNA"/>
</dbReference>
<dbReference type="InterPro" id="IPR000719">
    <property type="entry name" value="Prot_kinase_dom"/>
</dbReference>
<dbReference type="Proteomes" id="UP000663840">
    <property type="component" value="Unassembled WGS sequence"/>
</dbReference>
<dbReference type="PROSITE" id="PS00108">
    <property type="entry name" value="PROTEIN_KINASE_ST"/>
    <property type="match status" value="1"/>
</dbReference>
<reference evidence="3" key="1">
    <citation type="submission" date="2021-01" db="EMBL/GenBank/DDBJ databases">
        <authorList>
            <person name="Kaushik A."/>
        </authorList>
    </citation>
    <scope>NUCLEOTIDE SEQUENCE</scope>
    <source>
        <strain evidence="3">AG1-1A</strain>
    </source>
</reference>
<feature type="domain" description="DH" evidence="1">
    <location>
        <begin position="77"/>
        <end position="257"/>
    </location>
</feature>
<organism evidence="3 4">
    <name type="scientific">Rhizoctonia solani</name>
    <dbReference type="NCBI Taxonomy" id="456999"/>
    <lineage>
        <taxon>Eukaryota</taxon>
        <taxon>Fungi</taxon>
        <taxon>Dikarya</taxon>
        <taxon>Basidiomycota</taxon>
        <taxon>Agaricomycotina</taxon>
        <taxon>Agaricomycetes</taxon>
        <taxon>Cantharellales</taxon>
        <taxon>Ceratobasidiaceae</taxon>
        <taxon>Rhizoctonia</taxon>
    </lineage>
</organism>
<dbReference type="InterPro" id="IPR011009">
    <property type="entry name" value="Kinase-like_dom_sf"/>
</dbReference>
<evidence type="ECO:0008006" key="5">
    <source>
        <dbReference type="Google" id="ProtNLM"/>
    </source>
</evidence>